<evidence type="ECO:0000256" key="1">
    <source>
        <dbReference type="SAM" id="MobiDB-lite"/>
    </source>
</evidence>
<accession>A0A067KC57</accession>
<name>A0A067KC57_JATCU</name>
<evidence type="ECO:0008006" key="4">
    <source>
        <dbReference type="Google" id="ProtNLM"/>
    </source>
</evidence>
<sequence length="324" mass="37347">MKRLLNTINSFILVSSSDQAGHKKHASTVCPDQAARSFTFYIISSQLLYTSQNKGDPAVLACLQDLSLIGTYDWASLALAHLYHSLDLWTRGNGESNWQFLRPLEAYEYRIYPGGPERDTRNEARRIPRYVAHRYHTYSSSEDPDYWSCYLNDRALADFFLTPWEGDAWTSYAPRVRAEAMTRSRVLLRGYWLDRYYLGERVLEIRTATTQRRVPVAPSRHMCILDGMTPEDRLLEYDGFPADDYLVPGDYASYLSTQLQTRLPDVREYSQDRRRHRTPAQEEASDSVNTQILRLKKPIFPDCKQSGRTGGHSESSPKVCQYGT</sequence>
<dbReference type="EMBL" id="KK914730">
    <property type="protein sequence ID" value="KDP29825.1"/>
    <property type="molecule type" value="Genomic_DNA"/>
</dbReference>
<dbReference type="Proteomes" id="UP000027138">
    <property type="component" value="Unassembled WGS sequence"/>
</dbReference>
<protein>
    <recommendedName>
        <fullName evidence="4">Aminotransferase-like plant mobile domain-containing protein</fullName>
    </recommendedName>
</protein>
<evidence type="ECO:0000313" key="2">
    <source>
        <dbReference type="EMBL" id="KDP29825.1"/>
    </source>
</evidence>
<reference evidence="2 3" key="1">
    <citation type="journal article" date="2014" name="PLoS ONE">
        <title>Global Analysis of Gene Expression Profiles in Physic Nut (Jatropha curcas L.) Seedlings Exposed to Salt Stress.</title>
        <authorList>
            <person name="Zhang L."/>
            <person name="Zhang C."/>
            <person name="Wu P."/>
            <person name="Chen Y."/>
            <person name="Li M."/>
            <person name="Jiang H."/>
            <person name="Wu G."/>
        </authorList>
    </citation>
    <scope>NUCLEOTIDE SEQUENCE [LARGE SCALE GENOMIC DNA]</scope>
    <source>
        <strain evidence="3">cv. GZQX0401</strain>
        <tissue evidence="2">Young leaves</tissue>
    </source>
</reference>
<dbReference type="AlphaFoldDB" id="A0A067KC57"/>
<keyword evidence="3" id="KW-1185">Reference proteome</keyword>
<evidence type="ECO:0000313" key="3">
    <source>
        <dbReference type="Proteomes" id="UP000027138"/>
    </source>
</evidence>
<feature type="compositionally biased region" description="Polar residues" evidence="1">
    <location>
        <begin position="312"/>
        <end position="324"/>
    </location>
</feature>
<organism evidence="2 3">
    <name type="scientific">Jatropha curcas</name>
    <name type="common">Barbados nut</name>
    <dbReference type="NCBI Taxonomy" id="180498"/>
    <lineage>
        <taxon>Eukaryota</taxon>
        <taxon>Viridiplantae</taxon>
        <taxon>Streptophyta</taxon>
        <taxon>Embryophyta</taxon>
        <taxon>Tracheophyta</taxon>
        <taxon>Spermatophyta</taxon>
        <taxon>Magnoliopsida</taxon>
        <taxon>eudicotyledons</taxon>
        <taxon>Gunneridae</taxon>
        <taxon>Pentapetalae</taxon>
        <taxon>rosids</taxon>
        <taxon>fabids</taxon>
        <taxon>Malpighiales</taxon>
        <taxon>Euphorbiaceae</taxon>
        <taxon>Crotonoideae</taxon>
        <taxon>Jatropheae</taxon>
        <taxon>Jatropha</taxon>
    </lineage>
</organism>
<feature type="region of interest" description="Disordered" evidence="1">
    <location>
        <begin position="301"/>
        <end position="324"/>
    </location>
</feature>
<gene>
    <name evidence="2" type="ORF">JCGZ_19164</name>
</gene>
<proteinExistence type="predicted"/>
<feature type="region of interest" description="Disordered" evidence="1">
    <location>
        <begin position="268"/>
        <end position="288"/>
    </location>
</feature>